<evidence type="ECO:0000256" key="9">
    <source>
        <dbReference type="ARBA" id="ARBA00022840"/>
    </source>
</evidence>
<dbReference type="PROSITE" id="PS00455">
    <property type="entry name" value="AMP_BINDING"/>
    <property type="match status" value="1"/>
</dbReference>
<evidence type="ECO:0000256" key="15">
    <source>
        <dbReference type="ARBA" id="ARBA00036527"/>
    </source>
</evidence>
<dbReference type="FunFam" id="3.40.50.12780:FF:000019">
    <property type="entry name" value="Long-chain fatty acid transporter"/>
    <property type="match status" value="1"/>
</dbReference>
<evidence type="ECO:0000313" key="25">
    <source>
        <dbReference type="Proteomes" id="UP001497382"/>
    </source>
</evidence>
<protein>
    <recommendedName>
        <fullName evidence="20">Very long-chain fatty acid transport protein</fullName>
        <ecNumber evidence="14">6.2.1.3</ecNumber>
    </recommendedName>
    <alternativeName>
        <fullName evidence="16">Long-chain-fatty-acid--CoA ligase</fullName>
    </alternativeName>
    <alternativeName>
        <fullName evidence="21">Very-long-chain acyl-CoA synthetase</fullName>
    </alternativeName>
</protein>
<dbReference type="Gene3D" id="3.40.50.12780">
    <property type="entry name" value="N-terminal domain of ligase-like"/>
    <property type="match status" value="1"/>
</dbReference>
<reference evidence="24 25" key="1">
    <citation type="submission" date="2024-04" db="EMBL/GenBank/DDBJ databases">
        <authorList>
            <person name="Rising A."/>
            <person name="Reimegard J."/>
            <person name="Sonavane S."/>
            <person name="Akerstrom W."/>
            <person name="Nylinder S."/>
            <person name="Hedman E."/>
            <person name="Kallberg Y."/>
        </authorList>
    </citation>
    <scope>NUCLEOTIDE SEQUENCE [LARGE SCALE GENOMIC DNA]</scope>
</reference>
<evidence type="ECO:0000256" key="18">
    <source>
        <dbReference type="ARBA" id="ARBA00048666"/>
    </source>
</evidence>
<keyword evidence="11" id="KW-0445">Lipid transport</keyword>
<evidence type="ECO:0000256" key="2">
    <source>
        <dbReference type="ARBA" id="ARBA00006432"/>
    </source>
</evidence>
<evidence type="ECO:0000256" key="13">
    <source>
        <dbReference type="ARBA" id="ARBA00023140"/>
    </source>
</evidence>
<dbReference type="InterPro" id="IPR020845">
    <property type="entry name" value="AMP-binding_CS"/>
</dbReference>
<evidence type="ECO:0000259" key="23">
    <source>
        <dbReference type="Pfam" id="PF00501"/>
    </source>
</evidence>
<dbReference type="GO" id="GO:0044539">
    <property type="term" value="P:long-chain fatty acid import into cell"/>
    <property type="evidence" value="ECO:0007669"/>
    <property type="project" value="TreeGrafter"/>
</dbReference>
<evidence type="ECO:0000256" key="22">
    <source>
        <dbReference type="SAM" id="Phobius"/>
    </source>
</evidence>
<comment type="subcellular location">
    <subcellularLocation>
        <location evidence="1">Cell membrane</location>
        <topology evidence="1">Multi-pass membrane protein</topology>
    </subcellularLocation>
    <subcellularLocation>
        <location evidence="17">Peroxisome membrane</location>
    </subcellularLocation>
</comment>
<keyword evidence="13" id="KW-0576">Peroxisome</keyword>
<dbReference type="GO" id="GO:0005789">
    <property type="term" value="C:endoplasmic reticulum membrane"/>
    <property type="evidence" value="ECO:0007669"/>
    <property type="project" value="TreeGrafter"/>
</dbReference>
<keyword evidence="10 22" id="KW-1133">Transmembrane helix</keyword>
<dbReference type="GO" id="GO:0005324">
    <property type="term" value="F:long-chain fatty acid transmembrane transporter activity"/>
    <property type="evidence" value="ECO:0007669"/>
    <property type="project" value="TreeGrafter"/>
</dbReference>
<evidence type="ECO:0000256" key="3">
    <source>
        <dbReference type="ARBA" id="ARBA00022448"/>
    </source>
</evidence>
<evidence type="ECO:0000256" key="12">
    <source>
        <dbReference type="ARBA" id="ARBA00023136"/>
    </source>
</evidence>
<dbReference type="Proteomes" id="UP001497382">
    <property type="component" value="Unassembled WGS sequence"/>
</dbReference>
<dbReference type="PANTHER" id="PTHR43107">
    <property type="entry name" value="LONG-CHAIN FATTY ACID TRANSPORT PROTEIN"/>
    <property type="match status" value="1"/>
</dbReference>
<sequence>MAFIIYSICLIPFLLVAMLLGLVYLFSTEMPNLKTMYLTLGRDIKTMYLYYKTQAFVKMCHKSDDTIVDRFRSTFEKNKFRTCFIFQDEKWTYQMVDELSNKVANYFASCGYSKGDEVALLLDNCPEYACIWLGLAKIGVVTALINTNLKRDSLGHSINCIDVKALIFGRNFSETVKDAKPFFNNKDSMEFFCFTEREPSTDEVISFQAKSLNTLLEEASASSIDPQKYKLTFHDKLIYIYTSGTTGLPKAAIIRHSRFLWMGVATQFVGQFGDSEVVYNSLPMYHSSGGLIFVSMIFIFGGTMVIRKKFSASNFWKEAAKHKATVAQYIGETCRYLLNQPVREEEKQHCIKAMLGNGLRSHIWKEFQERFGVKRIVEIYGATEGNATLVNVFGKQGAVGFLLRVCDRLYPVSLIKVDPETREIVRNEKGFCIRCKPGEQGEMIGKIISNPINSFDGYADRVETKKKIIRNCFEKGDMAFLSGDILKMDEEGYLYFVDRAGDTFRWRGENVSTGEVENIVSTALGRVSCVVYGVEVPNVEGKAGMAFIQTDLKNVNFSEFYQNISKRLPSYATPLFLRFSDQMEETGTYKLKKVTYQKEGFNPGEISDPLFFLDAKQKTYSPLTKEMYSDIITGKIRL</sequence>
<feature type="domain" description="AMP-dependent synthetase/ligase" evidence="23">
    <location>
        <begin position="74"/>
        <end position="442"/>
    </location>
</feature>
<evidence type="ECO:0000256" key="14">
    <source>
        <dbReference type="ARBA" id="ARBA00026121"/>
    </source>
</evidence>
<evidence type="ECO:0000256" key="11">
    <source>
        <dbReference type="ARBA" id="ARBA00023055"/>
    </source>
</evidence>
<organism evidence="24 25">
    <name type="scientific">Larinioides sclopetarius</name>
    <dbReference type="NCBI Taxonomy" id="280406"/>
    <lineage>
        <taxon>Eukaryota</taxon>
        <taxon>Metazoa</taxon>
        <taxon>Ecdysozoa</taxon>
        <taxon>Arthropoda</taxon>
        <taxon>Chelicerata</taxon>
        <taxon>Arachnida</taxon>
        <taxon>Araneae</taxon>
        <taxon>Araneomorphae</taxon>
        <taxon>Entelegynae</taxon>
        <taxon>Araneoidea</taxon>
        <taxon>Araneidae</taxon>
        <taxon>Larinioides</taxon>
    </lineage>
</organism>
<dbReference type="EC" id="6.2.1.3" evidence="14"/>
<feature type="transmembrane region" description="Helical" evidence="22">
    <location>
        <begin position="285"/>
        <end position="306"/>
    </location>
</feature>
<evidence type="ECO:0000256" key="1">
    <source>
        <dbReference type="ARBA" id="ARBA00004651"/>
    </source>
</evidence>
<gene>
    <name evidence="24" type="ORF">LARSCL_LOCUS13768</name>
</gene>
<dbReference type="GO" id="GO:0005778">
    <property type="term" value="C:peroxisomal membrane"/>
    <property type="evidence" value="ECO:0007669"/>
    <property type="project" value="UniProtKB-SubCell"/>
</dbReference>
<dbReference type="Pfam" id="PF00501">
    <property type="entry name" value="AMP-binding"/>
    <property type="match status" value="1"/>
</dbReference>
<dbReference type="SUPFAM" id="SSF56801">
    <property type="entry name" value="Acetyl-CoA synthetase-like"/>
    <property type="match status" value="1"/>
</dbReference>
<keyword evidence="8" id="KW-0443">Lipid metabolism</keyword>
<evidence type="ECO:0000256" key="10">
    <source>
        <dbReference type="ARBA" id="ARBA00022989"/>
    </source>
</evidence>
<dbReference type="NCBIfam" id="NF006134">
    <property type="entry name" value="PRK08279.1"/>
    <property type="match status" value="1"/>
</dbReference>
<comment type="similarity">
    <text evidence="2">Belongs to the ATP-dependent AMP-binding enzyme family.</text>
</comment>
<comment type="caution">
    <text evidence="24">The sequence shown here is derived from an EMBL/GenBank/DDBJ whole genome shotgun (WGS) entry which is preliminary data.</text>
</comment>
<evidence type="ECO:0000256" key="19">
    <source>
        <dbReference type="ARBA" id="ARBA00060276"/>
    </source>
</evidence>
<keyword evidence="6 22" id="KW-0812">Transmembrane</keyword>
<keyword evidence="25" id="KW-1185">Reference proteome</keyword>
<dbReference type="PANTHER" id="PTHR43107:SF15">
    <property type="entry name" value="FATTY ACID TRANSPORT PROTEIN 3, ISOFORM A"/>
    <property type="match status" value="1"/>
</dbReference>
<keyword evidence="12 22" id="KW-0472">Membrane</keyword>
<dbReference type="FunFam" id="3.30.300.30:FF:000002">
    <property type="entry name" value="Long-chain fatty acid transport protein 1"/>
    <property type="match status" value="1"/>
</dbReference>
<evidence type="ECO:0000256" key="8">
    <source>
        <dbReference type="ARBA" id="ARBA00022832"/>
    </source>
</evidence>
<dbReference type="AlphaFoldDB" id="A0AAV2AQS9"/>
<dbReference type="GO" id="GO:0004467">
    <property type="term" value="F:long-chain fatty acid-CoA ligase activity"/>
    <property type="evidence" value="ECO:0007669"/>
    <property type="project" value="UniProtKB-EC"/>
</dbReference>
<comment type="catalytic activity">
    <reaction evidence="18">
        <text>tetracosanoate + ATP + CoA = tetracosanoyl-CoA + AMP + diphosphate</text>
        <dbReference type="Rhea" id="RHEA:33639"/>
        <dbReference type="ChEBI" id="CHEBI:30616"/>
        <dbReference type="ChEBI" id="CHEBI:31014"/>
        <dbReference type="ChEBI" id="CHEBI:33019"/>
        <dbReference type="ChEBI" id="CHEBI:57287"/>
        <dbReference type="ChEBI" id="CHEBI:65052"/>
        <dbReference type="ChEBI" id="CHEBI:456215"/>
    </reaction>
    <physiologicalReaction direction="left-to-right" evidence="18">
        <dbReference type="Rhea" id="RHEA:33640"/>
    </physiologicalReaction>
</comment>
<keyword evidence="4" id="KW-1003">Cell membrane</keyword>
<keyword evidence="3" id="KW-0813">Transport</keyword>
<evidence type="ECO:0000256" key="17">
    <source>
        <dbReference type="ARBA" id="ARBA00046271"/>
    </source>
</evidence>
<evidence type="ECO:0000256" key="16">
    <source>
        <dbReference type="ARBA" id="ARBA00041297"/>
    </source>
</evidence>
<evidence type="ECO:0000256" key="20">
    <source>
        <dbReference type="ARBA" id="ARBA00068795"/>
    </source>
</evidence>
<evidence type="ECO:0000256" key="4">
    <source>
        <dbReference type="ARBA" id="ARBA00022475"/>
    </source>
</evidence>
<keyword evidence="8" id="KW-0276">Fatty acid metabolism</keyword>
<accession>A0AAV2AQS9</accession>
<comment type="function">
    <text evidence="19">Acyl-CoA synthetase required for both the import of long chain fatty acids (LCFAs) (C14-C18) and the activation very long chain fatty acids (VLCFAs) (C20-C26) by esterification of the fatty acids into metabolically active CoA-thioesters for subsequent degradation or incorporation into phospholipids. The transport and fatty acyl-CoA synthetase activities are genetically separable and are thus independent activities. Esterifies VLCFAs in the peroxisome matrix. The VLCFAs are actively transported into peroxisomes by a PXA1-PXA2 heterodimeric transporter in the peroxisomal membrane.</text>
</comment>
<evidence type="ECO:0000256" key="6">
    <source>
        <dbReference type="ARBA" id="ARBA00022692"/>
    </source>
</evidence>
<keyword evidence="5" id="KW-0436">Ligase</keyword>
<proteinExistence type="inferred from homology"/>
<evidence type="ECO:0000256" key="21">
    <source>
        <dbReference type="ARBA" id="ARBA00078285"/>
    </source>
</evidence>
<evidence type="ECO:0000256" key="7">
    <source>
        <dbReference type="ARBA" id="ARBA00022741"/>
    </source>
</evidence>
<dbReference type="Gene3D" id="3.30.300.30">
    <property type="match status" value="1"/>
</dbReference>
<dbReference type="GO" id="GO:0005886">
    <property type="term" value="C:plasma membrane"/>
    <property type="evidence" value="ECO:0007669"/>
    <property type="project" value="UniProtKB-SubCell"/>
</dbReference>
<dbReference type="InterPro" id="IPR045851">
    <property type="entry name" value="AMP-bd_C_sf"/>
</dbReference>
<dbReference type="InterPro" id="IPR042099">
    <property type="entry name" value="ANL_N_sf"/>
</dbReference>
<keyword evidence="7" id="KW-0547">Nucleotide-binding</keyword>
<evidence type="ECO:0000313" key="24">
    <source>
        <dbReference type="EMBL" id="CAL1285539.1"/>
    </source>
</evidence>
<dbReference type="GO" id="GO:0005524">
    <property type="term" value="F:ATP binding"/>
    <property type="evidence" value="ECO:0007669"/>
    <property type="project" value="UniProtKB-KW"/>
</dbReference>
<comment type="catalytic activity">
    <reaction evidence="15">
        <text>a very long-chain fatty acid + ATP + CoA = a very long-chain fatty acyl-CoA + AMP + diphosphate</text>
        <dbReference type="Rhea" id="RHEA:54536"/>
        <dbReference type="ChEBI" id="CHEBI:30616"/>
        <dbReference type="ChEBI" id="CHEBI:33019"/>
        <dbReference type="ChEBI" id="CHEBI:57287"/>
        <dbReference type="ChEBI" id="CHEBI:58950"/>
        <dbReference type="ChEBI" id="CHEBI:138261"/>
        <dbReference type="ChEBI" id="CHEBI:456215"/>
    </reaction>
    <physiologicalReaction direction="left-to-right" evidence="15">
        <dbReference type="Rhea" id="RHEA:54537"/>
    </physiologicalReaction>
</comment>
<name>A0AAV2AQS9_9ARAC</name>
<keyword evidence="9" id="KW-0067">ATP-binding</keyword>
<dbReference type="EMBL" id="CAXIEN010000192">
    <property type="protein sequence ID" value="CAL1285539.1"/>
    <property type="molecule type" value="Genomic_DNA"/>
</dbReference>
<feature type="transmembrane region" description="Helical" evidence="22">
    <location>
        <begin position="6"/>
        <end position="26"/>
    </location>
</feature>
<evidence type="ECO:0000256" key="5">
    <source>
        <dbReference type="ARBA" id="ARBA00022598"/>
    </source>
</evidence>
<dbReference type="InterPro" id="IPR000873">
    <property type="entry name" value="AMP-dep_synth/lig_dom"/>
</dbReference>